<reference evidence="3 4" key="1">
    <citation type="submission" date="2019-06" db="EMBL/GenBank/DDBJ databases">
        <title>Paenimaribius caenipelagi gen. nov., sp. nov., isolated from a tidal flat.</title>
        <authorList>
            <person name="Yoon J.-H."/>
        </authorList>
    </citation>
    <scope>NUCLEOTIDE SEQUENCE [LARGE SCALE GENOMIC DNA]</scope>
    <source>
        <strain evidence="3 4">JBTF-M29</strain>
    </source>
</reference>
<evidence type="ECO:0000313" key="4">
    <source>
        <dbReference type="Proteomes" id="UP000318590"/>
    </source>
</evidence>
<keyword evidence="4" id="KW-1185">Reference proteome</keyword>
<evidence type="ECO:0000256" key="1">
    <source>
        <dbReference type="SAM" id="Phobius"/>
    </source>
</evidence>
<dbReference type="InterPro" id="IPR012495">
    <property type="entry name" value="TadE-like_dom"/>
</dbReference>
<dbReference type="Proteomes" id="UP000318590">
    <property type="component" value="Unassembled WGS sequence"/>
</dbReference>
<proteinExistence type="predicted"/>
<dbReference type="AlphaFoldDB" id="A0A547PUC9"/>
<dbReference type="OrthoDB" id="9820005at2"/>
<feature type="domain" description="TadE-like" evidence="2">
    <location>
        <begin position="32"/>
        <end position="74"/>
    </location>
</feature>
<evidence type="ECO:0000259" key="2">
    <source>
        <dbReference type="Pfam" id="PF07811"/>
    </source>
</evidence>
<gene>
    <name evidence="3" type="ORF">FEV53_12780</name>
</gene>
<sequence>MTEESRREGEEVRATRLVLGSSLKKFIRDDRGASSVEFALLSVPAIIVIIAVVQTVLLARATIVLEHAAYAAARSALVHRCRPISPMIGDENLFSSASEIWGAFNCDETEADARILRAAQLAVIPISTSNGNSRRRQGSCRHPDAAVAFIIGAGVREGLREAVDEQACYAFEPGNVQVEVDWNTLPSGLSVVSALPTLSATVTYRMPVLIPVRGIFSDGRREDGTHYRVIEAAVNLL</sequence>
<dbReference type="Pfam" id="PF07811">
    <property type="entry name" value="TadE"/>
    <property type="match status" value="1"/>
</dbReference>
<dbReference type="EMBL" id="VFSV01000023">
    <property type="protein sequence ID" value="TRD17745.1"/>
    <property type="molecule type" value="Genomic_DNA"/>
</dbReference>
<organism evidence="3 4">
    <name type="scientific">Palleronia caenipelagi</name>
    <dbReference type="NCBI Taxonomy" id="2489174"/>
    <lineage>
        <taxon>Bacteria</taxon>
        <taxon>Pseudomonadati</taxon>
        <taxon>Pseudomonadota</taxon>
        <taxon>Alphaproteobacteria</taxon>
        <taxon>Rhodobacterales</taxon>
        <taxon>Roseobacteraceae</taxon>
        <taxon>Palleronia</taxon>
    </lineage>
</organism>
<keyword evidence="1" id="KW-1133">Transmembrane helix</keyword>
<feature type="transmembrane region" description="Helical" evidence="1">
    <location>
        <begin position="38"/>
        <end position="59"/>
    </location>
</feature>
<keyword evidence="1" id="KW-0472">Membrane</keyword>
<keyword evidence="1" id="KW-0812">Transmembrane</keyword>
<evidence type="ECO:0000313" key="3">
    <source>
        <dbReference type="EMBL" id="TRD17745.1"/>
    </source>
</evidence>
<accession>A0A547PUC9</accession>
<protein>
    <recommendedName>
        <fullName evidence="2">TadE-like domain-containing protein</fullName>
    </recommendedName>
</protein>
<name>A0A547PUC9_9RHOB</name>
<comment type="caution">
    <text evidence="3">The sequence shown here is derived from an EMBL/GenBank/DDBJ whole genome shotgun (WGS) entry which is preliminary data.</text>
</comment>